<protein>
    <submittedName>
        <fullName evidence="3">Uncharacterized protein</fullName>
    </submittedName>
</protein>
<keyword evidence="1" id="KW-0175">Coiled coil</keyword>
<evidence type="ECO:0000313" key="3">
    <source>
        <dbReference type="EMBL" id="MBL0427810.1"/>
    </source>
</evidence>
<feature type="region of interest" description="Disordered" evidence="2">
    <location>
        <begin position="386"/>
        <end position="409"/>
    </location>
</feature>
<comment type="caution">
    <text evidence="3">The sequence shown here is derived from an EMBL/GenBank/DDBJ whole genome shotgun (WGS) entry which is preliminary data.</text>
</comment>
<accession>A0ABS1JU41</accession>
<organism evidence="3 4">
    <name type="scientific">Ramlibacter alkalitolerans</name>
    <dbReference type="NCBI Taxonomy" id="2039631"/>
    <lineage>
        <taxon>Bacteria</taxon>
        <taxon>Pseudomonadati</taxon>
        <taxon>Pseudomonadota</taxon>
        <taxon>Betaproteobacteria</taxon>
        <taxon>Burkholderiales</taxon>
        <taxon>Comamonadaceae</taxon>
        <taxon>Ramlibacter</taxon>
    </lineage>
</organism>
<evidence type="ECO:0000313" key="4">
    <source>
        <dbReference type="Proteomes" id="UP000622707"/>
    </source>
</evidence>
<evidence type="ECO:0000256" key="2">
    <source>
        <dbReference type="SAM" id="MobiDB-lite"/>
    </source>
</evidence>
<reference evidence="3 4" key="1">
    <citation type="journal article" date="2017" name="Int. J. Syst. Evol. Microbiol.">
        <title>Ramlibacter alkalitolerans sp. nov., alkali-tolerant bacterium isolated from soil of ginseng.</title>
        <authorList>
            <person name="Lee D.H."/>
            <person name="Cha C.J."/>
        </authorList>
    </citation>
    <scope>NUCLEOTIDE SEQUENCE [LARGE SCALE GENOMIC DNA]</scope>
    <source>
        <strain evidence="3 4">KACC 19305</strain>
    </source>
</reference>
<proteinExistence type="predicted"/>
<keyword evidence="4" id="KW-1185">Reference proteome</keyword>
<gene>
    <name evidence="3" type="ORF">JI746_22075</name>
</gene>
<sequence length="409" mass="43804">MLDAISVGSDLGNRLVEEAAPATAAPTTLPEAVEAAPVEAASAGPYIEEFRTLKHPTVAAQMVFVTGQEKPFVIPLKLLAQEMERFEPLRQLNVGDSAPVGLLREAHKEALRFFPEIPQVPTRSAEEMERGEKALEQIRAEKDAREKARREALEEAKGLDAKMAAQRLKEAIDRLDQGKLKGFGLLGQLLTAFQEGRIDGLLAAERIKSGVAKAADATVAVASTVARGAGTATALTGRVASTVLRKPGAAKQELADPHAALDTLVQKSMLERVEFFNTLGEGGKTQFNAELKFLTPDDKGACLVIKDAEGKNISKDVAKANKAEYNASLDAVTLKGRAFLRGPQDQVVKLVVPALQKAGHERPSVSYFSMLTPDFAAAYRQHAATETAKAAKAAGPKLKDKSPERGAER</sequence>
<dbReference type="EMBL" id="JAEQND010000013">
    <property type="protein sequence ID" value="MBL0427810.1"/>
    <property type="molecule type" value="Genomic_DNA"/>
</dbReference>
<dbReference type="Proteomes" id="UP000622707">
    <property type="component" value="Unassembled WGS sequence"/>
</dbReference>
<name>A0ABS1JU41_9BURK</name>
<feature type="compositionally biased region" description="Basic and acidic residues" evidence="2">
    <location>
        <begin position="397"/>
        <end position="409"/>
    </location>
</feature>
<dbReference type="RefSeq" id="WP_201692441.1">
    <property type="nucleotide sequence ID" value="NZ_JAEQND010000013.1"/>
</dbReference>
<evidence type="ECO:0000256" key="1">
    <source>
        <dbReference type="SAM" id="Coils"/>
    </source>
</evidence>
<feature type="coiled-coil region" evidence="1">
    <location>
        <begin position="128"/>
        <end position="155"/>
    </location>
</feature>